<comment type="caution">
    <text evidence="1">The sequence shown here is derived from an EMBL/GenBank/DDBJ whole genome shotgun (WGS) entry which is preliminary data.</text>
</comment>
<reference evidence="1 2" key="1">
    <citation type="submission" date="2015-10" db="EMBL/GenBank/DDBJ databases">
        <title>Draft genome sequence of Thermococcus celericrescens strain DSM 17994.</title>
        <authorList>
            <person name="Hong S.-J."/>
            <person name="Park C.-E."/>
            <person name="Shin J.-H."/>
        </authorList>
    </citation>
    <scope>NUCLEOTIDE SEQUENCE [LARGE SCALE GENOMIC DNA]</scope>
    <source>
        <strain evidence="1 2">DSM 17994</strain>
    </source>
</reference>
<dbReference type="AlphaFoldDB" id="A0A100XYW1"/>
<gene>
    <name evidence="1" type="ORF">APY94_02670</name>
</gene>
<accession>A0A100XYW1</accession>
<evidence type="ECO:0000313" key="2">
    <source>
        <dbReference type="Proteomes" id="UP000053462"/>
    </source>
</evidence>
<dbReference type="Proteomes" id="UP000053462">
    <property type="component" value="Unassembled WGS sequence"/>
</dbReference>
<dbReference type="RefSeq" id="WP_058938173.1">
    <property type="nucleotide sequence ID" value="NZ_LLYW01000008.1"/>
</dbReference>
<keyword evidence="2" id="KW-1185">Reference proteome</keyword>
<dbReference type="EMBL" id="LLYW01000008">
    <property type="protein sequence ID" value="KUH34198.1"/>
    <property type="molecule type" value="Genomic_DNA"/>
</dbReference>
<evidence type="ECO:0000313" key="1">
    <source>
        <dbReference type="EMBL" id="KUH34198.1"/>
    </source>
</evidence>
<protein>
    <submittedName>
        <fullName evidence="1">Uncharacterized protein</fullName>
    </submittedName>
</protein>
<proteinExistence type="predicted"/>
<organism evidence="1 2">
    <name type="scientific">Thermococcus celericrescens</name>
    <dbReference type="NCBI Taxonomy" id="227598"/>
    <lineage>
        <taxon>Archaea</taxon>
        <taxon>Methanobacteriati</taxon>
        <taxon>Methanobacteriota</taxon>
        <taxon>Thermococci</taxon>
        <taxon>Thermococcales</taxon>
        <taxon>Thermococcaceae</taxon>
        <taxon>Thermococcus</taxon>
    </lineage>
</organism>
<dbReference type="OrthoDB" id="87506at2157"/>
<sequence length="348" mass="39046">MKWKPLFAVLLGLLMVGIAAAETSPPMIKPTESNDTLDIKLPPSSLGKTMYFYGGDAVKALAELEHKNITLRIVLDHELSRITFLGVYENPDGRVYYYIVEGPVKKEAALRDFIKNAKHFSQRPTFREVSMLGRTRNWIDIGAITWKKASIGTTMEMGVTAEFSYVPTASGMIYYLVEIHQVAKPKRHDIAVDEMTVDVSVPAEIPLSEVWISKWLPQTDGGPKRYYSYTSQIGVDGNLLSYSASASTSEETNDGITFRWKVRSREIGRDVEFVHYDFVRKIGNGRLSRPAYGVILDANPSVIIVSAQNNARLSFEAQAKFNIANRMIVPTDTLKFEVEVNPKGVKER</sequence>
<name>A0A100XYW1_9EURY</name>